<dbReference type="SUPFAM" id="SSF55486">
    <property type="entry name" value="Metalloproteases ('zincins'), catalytic domain"/>
    <property type="match status" value="1"/>
</dbReference>
<comment type="caution">
    <text evidence="1">The sequence shown here is derived from an EMBL/GenBank/DDBJ whole genome shotgun (WGS) entry which is preliminary data.</text>
</comment>
<evidence type="ECO:0000313" key="1">
    <source>
        <dbReference type="EMBL" id="MFC3832851.1"/>
    </source>
</evidence>
<sequence length="661" mass="73514">MTSSSSSRPYDTPQWRRLRVYALDPSLDLGIDTALINQTFVRVPWEHVTPGPVDEYLEVIDIDPASGCCYEPVNLDHPSLLAQDGLLPSTGDPRFHQQMVYAIARTTIRHFERALGRTAFWADDHPPDSDEPQFVQRLRIYPHAMAEENAFYDPDRVALLFGYFAARPRRSAQVMPRGTVFTCLSHDVIAHETTHALLDGMHPRFTEATNPDVLAFHEAFSDLVALFLHFTFPDVVRNQIAQTQGDLGRKNLLADLAREFGQGTGLYGALRSALDGLDEPGSGGSTDTPEYENLLEPHQRGAVLVGAVFDAFNMIYKARTSDLLRLASGGSGILGPGALHPDLVARLADEASLVAERVLHMCIRALDYCPPVDLTFGEFLRAIITADFEHTREDGWAYRTAMIEAFRRRGIYPSNVNSLSETSLRWQEPTDQEQLTLSGILMNLDVLNAIRQQVQGWALGHNRERAWRAMAAAKTVLSDHLSEFLSREQADQATSLLPGGVAAALGLNFQKRGLEVHSVRPARRIEPDGQSQLDLVIELTQSFHYSNDALRQAINTGTPLPAQAKDGDFVFRGGCTLLVDLEALPQEAKDDASREAQATPVKLIRYCVRKHVDSVKRLERVWRYVNGDLNAGLRAMYFGLSNGTVLNEPFALVHRQASEGR</sequence>
<gene>
    <name evidence="1" type="ORF">ACFOSB_08270</name>
</gene>
<accession>A0ABV7Z5Y1</accession>
<evidence type="ECO:0000313" key="2">
    <source>
        <dbReference type="Proteomes" id="UP001595803"/>
    </source>
</evidence>
<name>A0ABV7Z5Y1_9DEIO</name>
<organism evidence="1 2">
    <name type="scientific">Deinococcus rufus</name>
    <dbReference type="NCBI Taxonomy" id="2136097"/>
    <lineage>
        <taxon>Bacteria</taxon>
        <taxon>Thermotogati</taxon>
        <taxon>Deinococcota</taxon>
        <taxon>Deinococci</taxon>
        <taxon>Deinococcales</taxon>
        <taxon>Deinococcaceae</taxon>
        <taxon>Deinococcus</taxon>
    </lineage>
</organism>
<dbReference type="CDD" id="cd09598">
    <property type="entry name" value="M4_like"/>
    <property type="match status" value="1"/>
</dbReference>
<dbReference type="RefSeq" id="WP_322474755.1">
    <property type="nucleotide sequence ID" value="NZ_JBHRZG010000009.1"/>
</dbReference>
<dbReference type="Proteomes" id="UP001595803">
    <property type="component" value="Unassembled WGS sequence"/>
</dbReference>
<proteinExistence type="predicted"/>
<evidence type="ECO:0008006" key="3">
    <source>
        <dbReference type="Google" id="ProtNLM"/>
    </source>
</evidence>
<dbReference type="EMBL" id="JBHRZG010000009">
    <property type="protein sequence ID" value="MFC3832851.1"/>
    <property type="molecule type" value="Genomic_DNA"/>
</dbReference>
<protein>
    <recommendedName>
        <fullName evidence="3">Peptidase M4</fullName>
    </recommendedName>
</protein>
<keyword evidence="2" id="KW-1185">Reference proteome</keyword>
<reference evidence="2" key="1">
    <citation type="journal article" date="2019" name="Int. J. Syst. Evol. Microbiol.">
        <title>The Global Catalogue of Microorganisms (GCM) 10K type strain sequencing project: providing services to taxonomists for standard genome sequencing and annotation.</title>
        <authorList>
            <consortium name="The Broad Institute Genomics Platform"/>
            <consortium name="The Broad Institute Genome Sequencing Center for Infectious Disease"/>
            <person name="Wu L."/>
            <person name="Ma J."/>
        </authorList>
    </citation>
    <scope>NUCLEOTIDE SEQUENCE [LARGE SCALE GENOMIC DNA]</scope>
    <source>
        <strain evidence="2">CCTCC AB 2017081</strain>
    </source>
</reference>